<dbReference type="GO" id="GO:0005524">
    <property type="term" value="F:ATP binding"/>
    <property type="evidence" value="ECO:0007669"/>
    <property type="project" value="UniProtKB-UniRule"/>
</dbReference>
<dbReference type="Pfam" id="PF01687">
    <property type="entry name" value="Flavokinase"/>
    <property type="match status" value="1"/>
</dbReference>
<gene>
    <name evidence="17" type="ORF">HFQ13_04295</name>
</gene>
<comment type="function">
    <text evidence="1">Catalyzes the phosphorylation of riboflavin to FMN followed by the adenylation of FMN to FAD.</text>
</comment>
<dbReference type="FunFam" id="3.40.50.620:FF:000021">
    <property type="entry name" value="Riboflavin biosynthesis protein"/>
    <property type="match status" value="1"/>
</dbReference>
<evidence type="ECO:0000259" key="16">
    <source>
        <dbReference type="SMART" id="SM00904"/>
    </source>
</evidence>
<dbReference type="InterPro" id="IPR015865">
    <property type="entry name" value="Riboflavin_kinase_bac/euk"/>
</dbReference>
<dbReference type="RefSeq" id="WP_215872006.1">
    <property type="nucleotide sequence ID" value="NZ_JAAXYO010000039.1"/>
</dbReference>
<keyword evidence="5 15" id="KW-0288">FMN</keyword>
<evidence type="ECO:0000256" key="8">
    <source>
        <dbReference type="ARBA" id="ARBA00022741"/>
    </source>
</evidence>
<dbReference type="SUPFAM" id="SSF82114">
    <property type="entry name" value="Riboflavin kinase-like"/>
    <property type="match status" value="1"/>
</dbReference>
<keyword evidence="7 15" id="KW-0548">Nucleotidyltransferase</keyword>
<evidence type="ECO:0000256" key="9">
    <source>
        <dbReference type="ARBA" id="ARBA00022777"/>
    </source>
</evidence>
<dbReference type="Proteomes" id="UP001197378">
    <property type="component" value="Unassembled WGS sequence"/>
</dbReference>
<dbReference type="Gene3D" id="3.40.50.620">
    <property type="entry name" value="HUPs"/>
    <property type="match status" value="1"/>
</dbReference>
<evidence type="ECO:0000256" key="12">
    <source>
        <dbReference type="ARBA" id="ARBA00023268"/>
    </source>
</evidence>
<evidence type="ECO:0000256" key="11">
    <source>
        <dbReference type="ARBA" id="ARBA00022840"/>
    </source>
</evidence>
<keyword evidence="9 15" id="KW-0418">Kinase</keyword>
<dbReference type="EMBL" id="JAAXYO010000039">
    <property type="protein sequence ID" value="MBU2787439.1"/>
    <property type="molecule type" value="Genomic_DNA"/>
</dbReference>
<dbReference type="InterPro" id="IPR015864">
    <property type="entry name" value="FAD_synthase"/>
</dbReference>
<dbReference type="GO" id="GO:0009231">
    <property type="term" value="P:riboflavin biosynthetic process"/>
    <property type="evidence" value="ECO:0007669"/>
    <property type="project" value="InterPro"/>
</dbReference>
<keyword evidence="18" id="KW-1185">Reference proteome</keyword>
<dbReference type="GO" id="GO:0003919">
    <property type="term" value="F:FMN adenylyltransferase activity"/>
    <property type="evidence" value="ECO:0007669"/>
    <property type="project" value="UniProtKB-UniRule"/>
</dbReference>
<dbReference type="EC" id="2.7.1.26" evidence="15"/>
<evidence type="ECO:0000256" key="10">
    <source>
        <dbReference type="ARBA" id="ARBA00022827"/>
    </source>
</evidence>
<comment type="catalytic activity">
    <reaction evidence="13 15">
        <text>riboflavin + ATP = FMN + ADP + H(+)</text>
        <dbReference type="Rhea" id="RHEA:14357"/>
        <dbReference type="ChEBI" id="CHEBI:15378"/>
        <dbReference type="ChEBI" id="CHEBI:30616"/>
        <dbReference type="ChEBI" id="CHEBI:57986"/>
        <dbReference type="ChEBI" id="CHEBI:58210"/>
        <dbReference type="ChEBI" id="CHEBI:456216"/>
        <dbReference type="EC" id="2.7.1.26"/>
    </reaction>
</comment>
<dbReference type="NCBIfam" id="NF004160">
    <property type="entry name" value="PRK05627.1-3"/>
    <property type="match status" value="1"/>
</dbReference>
<dbReference type="Gene3D" id="2.40.30.30">
    <property type="entry name" value="Riboflavin kinase-like"/>
    <property type="match status" value="1"/>
</dbReference>
<dbReference type="PANTHER" id="PTHR22749">
    <property type="entry name" value="RIBOFLAVIN KINASE/FMN ADENYLYLTRANSFERASE"/>
    <property type="match status" value="1"/>
</dbReference>
<accession>A0AAE2YNG7</accession>
<evidence type="ECO:0000256" key="4">
    <source>
        <dbReference type="ARBA" id="ARBA00022630"/>
    </source>
</evidence>
<dbReference type="PIRSF" id="PIRSF004491">
    <property type="entry name" value="FAD_Synth"/>
    <property type="match status" value="1"/>
</dbReference>
<evidence type="ECO:0000256" key="13">
    <source>
        <dbReference type="ARBA" id="ARBA00047880"/>
    </source>
</evidence>
<comment type="pathway">
    <text evidence="2 15">Cofactor biosynthesis; FAD biosynthesis; FAD from FMN: step 1/1.</text>
</comment>
<protein>
    <recommendedName>
        <fullName evidence="15">Riboflavin biosynthesis protein</fullName>
    </recommendedName>
    <domain>
        <recommendedName>
            <fullName evidence="15">Riboflavin kinase</fullName>
            <ecNumber evidence="15">2.7.1.26</ecNumber>
        </recommendedName>
        <alternativeName>
            <fullName evidence="15">Flavokinase</fullName>
        </alternativeName>
    </domain>
    <domain>
        <recommendedName>
            <fullName evidence="15">FMN adenylyltransferase</fullName>
            <ecNumber evidence="15">2.7.7.2</ecNumber>
        </recommendedName>
        <alternativeName>
            <fullName evidence="15">FAD pyrophosphorylase</fullName>
        </alternativeName>
        <alternativeName>
            <fullName evidence="15">FAD synthase</fullName>
        </alternativeName>
    </domain>
</protein>
<dbReference type="CDD" id="cd02064">
    <property type="entry name" value="FAD_synthetase_N"/>
    <property type="match status" value="1"/>
</dbReference>
<dbReference type="EC" id="2.7.7.2" evidence="15"/>
<evidence type="ECO:0000313" key="17">
    <source>
        <dbReference type="EMBL" id="MBU2787439.1"/>
    </source>
</evidence>
<comment type="caution">
    <text evidence="17">The sequence shown here is derived from an EMBL/GenBank/DDBJ whole genome shotgun (WGS) entry which is preliminary data.</text>
</comment>
<evidence type="ECO:0000256" key="15">
    <source>
        <dbReference type="PIRNR" id="PIRNR004491"/>
    </source>
</evidence>
<evidence type="ECO:0000256" key="1">
    <source>
        <dbReference type="ARBA" id="ARBA00002121"/>
    </source>
</evidence>
<sequence length="318" mass="35728">MIQPFRLHSLPRQAMATAQALTIGNFDGVHLGHQRLLAGMARCGLPRSVLTFEPLPRELFLGNRAPIRLSSLREKTATLRHYGADQVVCARFDTALAALSAEDFVEQIVVRRLRVRELFVGHDFRFGAQRRGDFALLQQMGRRHGFGVHEQPPYLLDGQRVSSTGIRQFLEQGDLAQAARWLGRPYTVCGRVRRGDQLGRELGFPTANLPLAHRPLPLRGIFAGRLYSPIGHWNAAISIGLRPTVNGKSLVLEAHCLDAESPNLYGKMVGVELLHKLRDEEKYPNLDTLIAAIQQDVQNVRQFFSTHDIESPWIIKAR</sequence>
<evidence type="ECO:0000256" key="7">
    <source>
        <dbReference type="ARBA" id="ARBA00022695"/>
    </source>
</evidence>
<dbReference type="InterPro" id="IPR014729">
    <property type="entry name" value="Rossmann-like_a/b/a_fold"/>
</dbReference>
<dbReference type="NCBIfam" id="TIGR00083">
    <property type="entry name" value="ribF"/>
    <property type="match status" value="1"/>
</dbReference>
<dbReference type="GO" id="GO:0009398">
    <property type="term" value="P:FMN biosynthetic process"/>
    <property type="evidence" value="ECO:0007669"/>
    <property type="project" value="UniProtKB-UniRule"/>
</dbReference>
<evidence type="ECO:0000256" key="5">
    <source>
        <dbReference type="ARBA" id="ARBA00022643"/>
    </source>
</evidence>
<comment type="pathway">
    <text evidence="3 15">Cofactor biosynthesis; FMN biosynthesis; FMN from riboflavin (ATP route): step 1/1.</text>
</comment>
<evidence type="ECO:0000256" key="6">
    <source>
        <dbReference type="ARBA" id="ARBA00022679"/>
    </source>
</evidence>
<dbReference type="Pfam" id="PF06574">
    <property type="entry name" value="FAD_syn"/>
    <property type="match status" value="1"/>
</dbReference>
<keyword evidence="8 15" id="KW-0547">Nucleotide-binding</keyword>
<keyword evidence="11 15" id="KW-0067">ATP-binding</keyword>
<feature type="domain" description="Riboflavin kinase" evidence="16">
    <location>
        <begin position="181"/>
        <end position="305"/>
    </location>
</feature>
<evidence type="ECO:0000256" key="14">
    <source>
        <dbReference type="ARBA" id="ARBA00049494"/>
    </source>
</evidence>
<comment type="similarity">
    <text evidence="15">Belongs to the ribF family.</text>
</comment>
<dbReference type="InterPro" id="IPR023465">
    <property type="entry name" value="Riboflavin_kinase_dom_sf"/>
</dbReference>
<evidence type="ECO:0000256" key="2">
    <source>
        <dbReference type="ARBA" id="ARBA00004726"/>
    </source>
</evidence>
<keyword evidence="12" id="KW-0511">Multifunctional enzyme</keyword>
<reference evidence="17" key="1">
    <citation type="journal article" date="2021" name="ISME J.">
        <title>Genomic evolution of the class Acidithiobacillia: deep-branching Proteobacteria living in extreme acidic conditions.</title>
        <authorList>
            <person name="Moya-Beltran A."/>
            <person name="Beard S."/>
            <person name="Rojas-Villalobos C."/>
            <person name="Issotta F."/>
            <person name="Gallardo Y."/>
            <person name="Ulloa R."/>
            <person name="Giaveno A."/>
            <person name="Degli Esposti M."/>
            <person name="Johnson D.B."/>
            <person name="Quatrini R."/>
        </authorList>
    </citation>
    <scope>NUCLEOTIDE SEQUENCE</scope>
    <source>
        <strain evidence="17">VAN18-1</strain>
    </source>
</reference>
<organism evidence="17 18">
    <name type="scientific">Igneacidithiobacillus copahuensis</name>
    <dbReference type="NCBI Taxonomy" id="2724909"/>
    <lineage>
        <taxon>Bacteria</taxon>
        <taxon>Pseudomonadati</taxon>
        <taxon>Pseudomonadota</taxon>
        <taxon>Acidithiobacillia</taxon>
        <taxon>Acidithiobacillales</taxon>
        <taxon>Acidithiobacillaceae</taxon>
        <taxon>Igneacidithiobacillus</taxon>
    </lineage>
</organism>
<dbReference type="GO" id="GO:0006747">
    <property type="term" value="P:FAD biosynthetic process"/>
    <property type="evidence" value="ECO:0007669"/>
    <property type="project" value="UniProtKB-UniRule"/>
</dbReference>
<dbReference type="NCBIfam" id="NF004159">
    <property type="entry name" value="PRK05627.1-2"/>
    <property type="match status" value="1"/>
</dbReference>
<keyword evidence="6 15" id="KW-0808">Transferase</keyword>
<evidence type="ECO:0000256" key="3">
    <source>
        <dbReference type="ARBA" id="ARBA00005201"/>
    </source>
</evidence>
<dbReference type="GO" id="GO:0008531">
    <property type="term" value="F:riboflavin kinase activity"/>
    <property type="evidence" value="ECO:0007669"/>
    <property type="project" value="UniProtKB-UniRule"/>
</dbReference>
<dbReference type="SUPFAM" id="SSF52374">
    <property type="entry name" value="Nucleotidylyl transferase"/>
    <property type="match status" value="1"/>
</dbReference>
<keyword evidence="4 15" id="KW-0285">Flavoprotein</keyword>
<keyword evidence="10 15" id="KW-0274">FAD</keyword>
<name>A0AAE2YNG7_9PROT</name>
<dbReference type="AlphaFoldDB" id="A0AAE2YNG7"/>
<comment type="catalytic activity">
    <reaction evidence="14 15">
        <text>FMN + ATP + H(+) = FAD + diphosphate</text>
        <dbReference type="Rhea" id="RHEA:17237"/>
        <dbReference type="ChEBI" id="CHEBI:15378"/>
        <dbReference type="ChEBI" id="CHEBI:30616"/>
        <dbReference type="ChEBI" id="CHEBI:33019"/>
        <dbReference type="ChEBI" id="CHEBI:57692"/>
        <dbReference type="ChEBI" id="CHEBI:58210"/>
        <dbReference type="EC" id="2.7.7.2"/>
    </reaction>
</comment>
<dbReference type="InterPro" id="IPR002606">
    <property type="entry name" value="Riboflavin_kinase_bac"/>
</dbReference>
<dbReference type="SMART" id="SM00904">
    <property type="entry name" value="Flavokinase"/>
    <property type="match status" value="1"/>
</dbReference>
<dbReference type="NCBIfam" id="NF004163">
    <property type="entry name" value="PRK05627.1-6"/>
    <property type="match status" value="1"/>
</dbReference>
<dbReference type="PANTHER" id="PTHR22749:SF6">
    <property type="entry name" value="RIBOFLAVIN KINASE"/>
    <property type="match status" value="1"/>
</dbReference>
<evidence type="ECO:0000313" key="18">
    <source>
        <dbReference type="Proteomes" id="UP001197378"/>
    </source>
</evidence>
<dbReference type="InterPro" id="IPR023468">
    <property type="entry name" value="Riboflavin_kinase"/>
</dbReference>
<proteinExistence type="inferred from homology"/>